<keyword evidence="7" id="KW-0804">Transcription</keyword>
<feature type="compositionally biased region" description="Polar residues" evidence="9">
    <location>
        <begin position="389"/>
        <end position="404"/>
    </location>
</feature>
<dbReference type="AlphaFoldDB" id="G0UZ42"/>
<dbReference type="GO" id="GO:0000995">
    <property type="term" value="F:RNA polymerase III general transcription initiation factor activity"/>
    <property type="evidence" value="ECO:0007669"/>
    <property type="project" value="TreeGrafter"/>
</dbReference>
<dbReference type="Gene3D" id="1.10.472.10">
    <property type="entry name" value="Cyclin-like"/>
    <property type="match status" value="2"/>
</dbReference>
<dbReference type="GO" id="GO:0097550">
    <property type="term" value="C:transcription preinitiation complex"/>
    <property type="evidence" value="ECO:0007669"/>
    <property type="project" value="TreeGrafter"/>
</dbReference>
<evidence type="ECO:0000256" key="4">
    <source>
        <dbReference type="ARBA" id="ARBA00022771"/>
    </source>
</evidence>
<comment type="similarity">
    <text evidence="2">Belongs to the TFIIB family.</text>
</comment>
<dbReference type="InterPro" id="IPR036915">
    <property type="entry name" value="Cyclin-like_sf"/>
</dbReference>
<evidence type="ECO:0000256" key="7">
    <source>
        <dbReference type="ARBA" id="ARBA00023163"/>
    </source>
</evidence>
<reference evidence="11" key="1">
    <citation type="journal article" date="2012" name="Proc. Natl. Acad. Sci. U.S.A.">
        <title>Antigenic diversity is generated by distinct evolutionary mechanisms in African trypanosome species.</title>
        <authorList>
            <person name="Jackson A.P."/>
            <person name="Berry A."/>
            <person name="Aslett M."/>
            <person name="Allison H.C."/>
            <person name="Burton P."/>
            <person name="Vavrova-Anderson J."/>
            <person name="Brown R."/>
            <person name="Browne H."/>
            <person name="Corton N."/>
            <person name="Hauser H."/>
            <person name="Gamble J."/>
            <person name="Gilderthorp R."/>
            <person name="Marcello L."/>
            <person name="McQuillan J."/>
            <person name="Otto T.D."/>
            <person name="Quail M.A."/>
            <person name="Sanders M.J."/>
            <person name="van Tonder A."/>
            <person name="Ginger M.L."/>
            <person name="Field M.C."/>
            <person name="Barry J.D."/>
            <person name="Hertz-Fowler C."/>
            <person name="Berriman M."/>
        </authorList>
    </citation>
    <scope>NUCLEOTIDE SEQUENCE</scope>
    <source>
        <strain evidence="11">IL3000</strain>
    </source>
</reference>
<dbReference type="PANTHER" id="PTHR11618">
    <property type="entry name" value="TRANSCRIPTION INITIATION FACTOR IIB-RELATED"/>
    <property type="match status" value="1"/>
</dbReference>
<dbReference type="CDD" id="cd20554">
    <property type="entry name" value="CYCLIN_TFIIIB90_rpt2"/>
    <property type="match status" value="1"/>
</dbReference>
<feature type="region of interest" description="Disordered" evidence="9">
    <location>
        <begin position="384"/>
        <end position="410"/>
    </location>
</feature>
<organism evidence="11">
    <name type="scientific">Trypanosoma congolense (strain IL3000)</name>
    <dbReference type="NCBI Taxonomy" id="1068625"/>
    <lineage>
        <taxon>Eukaryota</taxon>
        <taxon>Discoba</taxon>
        <taxon>Euglenozoa</taxon>
        <taxon>Kinetoplastea</taxon>
        <taxon>Metakinetoplastina</taxon>
        <taxon>Trypanosomatida</taxon>
        <taxon>Trypanosomatidae</taxon>
        <taxon>Trypanosoma</taxon>
        <taxon>Nannomonas</taxon>
    </lineage>
</organism>
<dbReference type="GO" id="GO:0005634">
    <property type="term" value="C:nucleus"/>
    <property type="evidence" value="ECO:0007669"/>
    <property type="project" value="UniProtKB-SubCell"/>
</dbReference>
<keyword evidence="4" id="KW-0863">Zinc-finger</keyword>
<proteinExistence type="inferred from homology"/>
<evidence type="ECO:0000256" key="3">
    <source>
        <dbReference type="ARBA" id="ARBA00022723"/>
    </source>
</evidence>
<accession>G0UZ42</accession>
<dbReference type="GO" id="GO:0008270">
    <property type="term" value="F:zinc ion binding"/>
    <property type="evidence" value="ECO:0007669"/>
    <property type="project" value="UniProtKB-KW"/>
</dbReference>
<comment type="subcellular location">
    <subcellularLocation>
        <location evidence="1">Nucleus</location>
    </subcellularLocation>
</comment>
<name>G0UZ42_TRYCI</name>
<dbReference type="PANTHER" id="PTHR11618:SF4">
    <property type="entry name" value="TRANSCRIPTION FACTOR IIIB 90 KDA SUBUNIT"/>
    <property type="match status" value="1"/>
</dbReference>
<evidence type="ECO:0000256" key="6">
    <source>
        <dbReference type="ARBA" id="ARBA00023015"/>
    </source>
</evidence>
<dbReference type="GO" id="GO:0017025">
    <property type="term" value="F:TBP-class protein binding"/>
    <property type="evidence" value="ECO:0007669"/>
    <property type="project" value="InterPro"/>
</dbReference>
<keyword evidence="8" id="KW-0539">Nucleus</keyword>
<keyword evidence="6" id="KW-0805">Transcription regulation</keyword>
<gene>
    <name evidence="11" type="ORF">TCIL3000_11_410</name>
</gene>
<keyword evidence="5" id="KW-0862">Zinc</keyword>
<dbReference type="Pfam" id="PF00382">
    <property type="entry name" value="TFIIB"/>
    <property type="match status" value="2"/>
</dbReference>
<dbReference type="SUPFAM" id="SSF47954">
    <property type="entry name" value="Cyclin-like"/>
    <property type="match status" value="2"/>
</dbReference>
<keyword evidence="3" id="KW-0479">Metal-binding</keyword>
<evidence type="ECO:0000313" key="11">
    <source>
        <dbReference type="EMBL" id="CCC94661.1"/>
    </source>
</evidence>
<evidence type="ECO:0000256" key="8">
    <source>
        <dbReference type="ARBA" id="ARBA00023242"/>
    </source>
</evidence>
<dbReference type="GO" id="GO:0000126">
    <property type="term" value="C:transcription factor TFIIIB complex"/>
    <property type="evidence" value="ECO:0007669"/>
    <property type="project" value="TreeGrafter"/>
</dbReference>
<dbReference type="InterPro" id="IPR000812">
    <property type="entry name" value="TFIIB"/>
</dbReference>
<evidence type="ECO:0000259" key="10">
    <source>
        <dbReference type="Pfam" id="PF00382"/>
    </source>
</evidence>
<evidence type="ECO:0000256" key="9">
    <source>
        <dbReference type="SAM" id="MobiDB-lite"/>
    </source>
</evidence>
<dbReference type="EMBL" id="HE575324">
    <property type="protein sequence ID" value="CCC94661.1"/>
    <property type="molecule type" value="Genomic_DNA"/>
</dbReference>
<protein>
    <submittedName>
        <fullName evidence="11">Putative transcription factor</fullName>
    </submittedName>
</protein>
<feature type="region of interest" description="Disordered" evidence="9">
    <location>
        <begin position="446"/>
        <end position="468"/>
    </location>
</feature>
<feature type="domain" description="Transcription factor TFIIB cyclin-like" evidence="10">
    <location>
        <begin position="165"/>
        <end position="255"/>
    </location>
</feature>
<dbReference type="GO" id="GO:0070897">
    <property type="term" value="P:transcription preinitiation complex assembly"/>
    <property type="evidence" value="ECO:0007669"/>
    <property type="project" value="InterPro"/>
</dbReference>
<evidence type="ECO:0000256" key="2">
    <source>
        <dbReference type="ARBA" id="ARBA00010857"/>
    </source>
</evidence>
<evidence type="ECO:0000256" key="1">
    <source>
        <dbReference type="ARBA" id="ARBA00004123"/>
    </source>
</evidence>
<sequence>MQGCRHPTSAQYTDRGSGTVTCTLCGDVMSDPQFELDPVFSRGDKASRLRALGHLRPALGSVAPRLPSARPSVEAARRGMATIARQLDVGDDMVESALGLYKLAVNLNAVTGARPVVLSAVLYVMCRRERTSHMVFDFADAIGESPYEILAYMHHICEATRTTIPVADPSCLVHRFAEQMNLGNMTRPVIICALKVLRAMHDDWIACGRRPLGVCVAALLVACYMFNIPRSPDEVCGLVRLTAGTITRRLDEFAETNTADLDNIDKYTKSDNSLPPAYRRCLEQQGDKQAEEMRELSSMYYELVSEAKVSAPSTPERCERWKRFLLLHCQMEGVQPNEANLDLENLSPQQQLQILGLPNTKPIDPEKAKASVKQEEERIIVKMERQKQGAHSQGSEGTVGDSSQPPSPLPLVELTEKCRNLMMYDKNVLDIRRDFDVALLSSNNKSQTVGLPGGANDDEREVEKSENIGSSESVLTDALYDSDRRLALPWEFIVLQDPELEDVTDLEPYLVLDNEERLRRQKVGKALYSENWNLGAARTKDEIEKIEESHGTRKRRRVPIKEHATVQDALARALRGRGASSIQISLIDDLVPGLTSAADTTVEDDWIKQMDA</sequence>
<dbReference type="PRINTS" id="PR00685">
    <property type="entry name" value="TIFACTORIIB"/>
</dbReference>
<evidence type="ECO:0000256" key="5">
    <source>
        <dbReference type="ARBA" id="ARBA00022833"/>
    </source>
</evidence>
<feature type="domain" description="Transcription factor TFIIB cyclin-like" evidence="10">
    <location>
        <begin position="73"/>
        <end position="142"/>
    </location>
</feature>
<dbReference type="VEuPathDB" id="TriTrypDB:TcIL3000.11.410"/>
<dbReference type="InterPro" id="IPR013150">
    <property type="entry name" value="TFIIB_cyclin"/>
</dbReference>
<dbReference type="FunFam" id="1.10.472.10:FF:000002">
    <property type="entry name" value="Transcription factor IIIB 90 kDa subunit"/>
    <property type="match status" value="1"/>
</dbReference>
<dbReference type="GO" id="GO:0001006">
    <property type="term" value="F:RNA polymerase III type 3 promoter sequence-specific DNA binding"/>
    <property type="evidence" value="ECO:0007669"/>
    <property type="project" value="TreeGrafter"/>
</dbReference>